<keyword evidence="4" id="KW-0150">Chloroplast</keyword>
<keyword evidence="15" id="KW-0472">Membrane</keyword>
<comment type="cofactor">
    <cofactor evidence="1">
        <name>Mg(2+)</name>
        <dbReference type="ChEBI" id="CHEBI:18420"/>
    </cofactor>
</comment>
<keyword evidence="12" id="KW-0653">Protein transport</keyword>
<comment type="subcellular location">
    <subcellularLocation>
        <location evidence="2">Membrane</location>
        <topology evidence="2">Single-pass membrane protein</topology>
    </subcellularLocation>
    <subcellularLocation>
        <location evidence="16">Plastid</location>
        <location evidence="16">Chloroplast outer membrane</location>
    </subcellularLocation>
</comment>
<dbReference type="InterPro" id="IPR006703">
    <property type="entry name" value="G_AIG1"/>
</dbReference>
<keyword evidence="8" id="KW-0547">Nucleotide-binding</keyword>
<evidence type="ECO:0000256" key="1">
    <source>
        <dbReference type="ARBA" id="ARBA00001946"/>
    </source>
</evidence>
<keyword evidence="5" id="KW-0934">Plastid</keyword>
<keyword evidence="3" id="KW-0813">Transport</keyword>
<protein>
    <submittedName>
        <fullName evidence="18">14276_t:CDS:1</fullName>
    </submittedName>
</protein>
<keyword evidence="11" id="KW-0460">Magnesium</keyword>
<name>A0A9N9G5R8_9GLOM</name>
<keyword evidence="14" id="KW-0342">GTP-binding</keyword>
<evidence type="ECO:0000313" key="18">
    <source>
        <dbReference type="EMBL" id="CAG8582400.1"/>
    </source>
</evidence>
<sequence length="852" mass="98765">MVSKATSFSYIQENSKEKEIDWTEFFQLEFGFIFSDYGIEKAKKKAFDIVELPDMTFNDTVTQKTYSLSQHNLKEETFIAFNDIAIEPNSIERFLNAGLIHNCSMKYWFNGEESKLTNYIYFTIDISKDHIKLSESYSKEIQKLTEYNNPYPKLRSFFKEYGYFYESKVTIGAKFDRSFESYSKYFCDKINKSNLSKDDLQSYLNEFEESVKPFDSSYLCDYNLYLIKIKNIAKWLIAISDLKTEWKMFKRQVTPLYHNLEEPIRKQLDYLLGSKSHILMFGRVQVNDCKRIKFSEPLHEASYHIFGRTTCESDKKAVPKFKYLNVEGFEISIESSENVGEIQSTKHIVTWIMVGIPYKIGYSNPSVRNLEILIGSVPVKERKAELKVNQTLCPGYILTTSFIYPYSKVEPNFDFEISSWSSQGIISLEIIGPTNDDFLDNNDKESITLSWCLIQATPTKLEKKDSRFAVCNHVGHVLKQQDEKKEVNLRINEKKVINNLGQIIKEHFINLRTEKIIIFSTPKDNNCAVAITRVNNDYCYAVRLVIYDPIAKDIRCPDKNPVNVDGFKKALRQAIDIKLDKEVNDTLEIKNLTSQNARTILLIGRTGSGKSTLANVFTNTTKFLEDEFMVEETCNNQSEEVVIEGIRYNILDTPGFAGTKFLPEEIYKKIAEGASQAMDSLYQIFFVTDGKLTQEETDFYNLLRTIIFDENVGQYTTLVHTHFPSFRDKKLFYDDINNMNNENNDIANLFYSCRDIIYVNNPPLNEVNNDIEMCKKIRNASRVILINTLSTCGKKAYRAKCLSHRIKEPIVREKILQRDLEVIAENDPHKELLAILYREIIEELGAYASQQA</sequence>
<gene>
    <name evidence="18" type="ORF">ALEPTO_LOCUS7323</name>
</gene>
<keyword evidence="13" id="KW-1133">Transmembrane helix</keyword>
<dbReference type="GO" id="GO:0046872">
    <property type="term" value="F:metal ion binding"/>
    <property type="evidence" value="ECO:0007669"/>
    <property type="project" value="UniProtKB-KW"/>
</dbReference>
<evidence type="ECO:0000256" key="6">
    <source>
        <dbReference type="ARBA" id="ARBA00022692"/>
    </source>
</evidence>
<evidence type="ECO:0000256" key="5">
    <source>
        <dbReference type="ARBA" id="ARBA00022640"/>
    </source>
</evidence>
<evidence type="ECO:0000256" key="2">
    <source>
        <dbReference type="ARBA" id="ARBA00004167"/>
    </source>
</evidence>
<dbReference type="EMBL" id="CAJVPS010003101">
    <property type="protein sequence ID" value="CAG8582400.1"/>
    <property type="molecule type" value="Genomic_DNA"/>
</dbReference>
<evidence type="ECO:0000256" key="4">
    <source>
        <dbReference type="ARBA" id="ARBA00022528"/>
    </source>
</evidence>
<evidence type="ECO:0000259" key="17">
    <source>
        <dbReference type="Pfam" id="PF04548"/>
    </source>
</evidence>
<evidence type="ECO:0000313" key="19">
    <source>
        <dbReference type="Proteomes" id="UP000789508"/>
    </source>
</evidence>
<dbReference type="Gene3D" id="3.40.50.300">
    <property type="entry name" value="P-loop containing nucleotide triphosphate hydrolases"/>
    <property type="match status" value="1"/>
</dbReference>
<dbReference type="AlphaFoldDB" id="A0A9N9G5R8"/>
<keyword evidence="9" id="KW-0378">Hydrolase</keyword>
<dbReference type="GO" id="GO:0015031">
    <property type="term" value="P:protein transport"/>
    <property type="evidence" value="ECO:0007669"/>
    <property type="project" value="UniProtKB-KW"/>
</dbReference>
<dbReference type="PANTHER" id="PTHR10903:SF135">
    <property type="entry name" value="TRANSLOCASE OF CHLOROPLAST 120, CHLOROPLASTIC-RELATED"/>
    <property type="match status" value="1"/>
</dbReference>
<dbReference type="InterPro" id="IPR027417">
    <property type="entry name" value="P-loop_NTPase"/>
</dbReference>
<keyword evidence="10" id="KW-1002">Plastid outer membrane</keyword>
<comment type="caution">
    <text evidence="18">The sequence shown here is derived from an EMBL/GenBank/DDBJ whole genome shotgun (WGS) entry which is preliminary data.</text>
</comment>
<dbReference type="InterPro" id="IPR045058">
    <property type="entry name" value="GIMA/IAN/Toc"/>
</dbReference>
<keyword evidence="19" id="KW-1185">Reference proteome</keyword>
<keyword evidence="6" id="KW-0812">Transmembrane</keyword>
<keyword evidence="7" id="KW-0479">Metal-binding</keyword>
<accession>A0A9N9G5R8</accession>
<feature type="non-terminal residue" evidence="18">
    <location>
        <position position="1"/>
    </location>
</feature>
<dbReference type="Proteomes" id="UP000789508">
    <property type="component" value="Unassembled WGS sequence"/>
</dbReference>
<evidence type="ECO:0000256" key="7">
    <source>
        <dbReference type="ARBA" id="ARBA00022723"/>
    </source>
</evidence>
<reference evidence="18" key="1">
    <citation type="submission" date="2021-06" db="EMBL/GenBank/DDBJ databases">
        <authorList>
            <person name="Kallberg Y."/>
            <person name="Tangrot J."/>
            <person name="Rosling A."/>
        </authorList>
    </citation>
    <scope>NUCLEOTIDE SEQUENCE</scope>
    <source>
        <strain evidence="18">FL130A</strain>
    </source>
</reference>
<proteinExistence type="predicted"/>
<dbReference type="GO" id="GO:0016787">
    <property type="term" value="F:hydrolase activity"/>
    <property type="evidence" value="ECO:0007669"/>
    <property type="project" value="UniProtKB-KW"/>
</dbReference>
<evidence type="ECO:0000256" key="3">
    <source>
        <dbReference type="ARBA" id="ARBA00022448"/>
    </source>
</evidence>
<evidence type="ECO:0000256" key="10">
    <source>
        <dbReference type="ARBA" id="ARBA00022805"/>
    </source>
</evidence>
<evidence type="ECO:0000256" key="12">
    <source>
        <dbReference type="ARBA" id="ARBA00022927"/>
    </source>
</evidence>
<evidence type="ECO:0000256" key="11">
    <source>
        <dbReference type="ARBA" id="ARBA00022842"/>
    </source>
</evidence>
<evidence type="ECO:0000256" key="15">
    <source>
        <dbReference type="ARBA" id="ARBA00023136"/>
    </source>
</evidence>
<dbReference type="Pfam" id="PF04548">
    <property type="entry name" value="AIG1"/>
    <property type="match status" value="1"/>
</dbReference>
<organism evidence="18 19">
    <name type="scientific">Ambispora leptoticha</name>
    <dbReference type="NCBI Taxonomy" id="144679"/>
    <lineage>
        <taxon>Eukaryota</taxon>
        <taxon>Fungi</taxon>
        <taxon>Fungi incertae sedis</taxon>
        <taxon>Mucoromycota</taxon>
        <taxon>Glomeromycotina</taxon>
        <taxon>Glomeromycetes</taxon>
        <taxon>Archaeosporales</taxon>
        <taxon>Ambisporaceae</taxon>
        <taxon>Ambispora</taxon>
    </lineage>
</organism>
<evidence type="ECO:0000256" key="9">
    <source>
        <dbReference type="ARBA" id="ARBA00022801"/>
    </source>
</evidence>
<dbReference type="OrthoDB" id="2324468at2759"/>
<evidence type="ECO:0000256" key="13">
    <source>
        <dbReference type="ARBA" id="ARBA00022989"/>
    </source>
</evidence>
<dbReference type="PANTHER" id="PTHR10903">
    <property type="entry name" value="GTPASE, IMAP FAMILY MEMBER-RELATED"/>
    <property type="match status" value="1"/>
</dbReference>
<evidence type="ECO:0000256" key="16">
    <source>
        <dbReference type="ARBA" id="ARBA00024013"/>
    </source>
</evidence>
<dbReference type="SUPFAM" id="SSF52540">
    <property type="entry name" value="P-loop containing nucleoside triphosphate hydrolases"/>
    <property type="match status" value="1"/>
</dbReference>
<dbReference type="GO" id="GO:0005525">
    <property type="term" value="F:GTP binding"/>
    <property type="evidence" value="ECO:0007669"/>
    <property type="project" value="UniProtKB-KW"/>
</dbReference>
<dbReference type="GO" id="GO:0016020">
    <property type="term" value="C:membrane"/>
    <property type="evidence" value="ECO:0007669"/>
    <property type="project" value="UniProtKB-SubCell"/>
</dbReference>
<evidence type="ECO:0000256" key="8">
    <source>
        <dbReference type="ARBA" id="ARBA00022741"/>
    </source>
</evidence>
<feature type="domain" description="AIG1-type G" evidence="17">
    <location>
        <begin position="598"/>
        <end position="755"/>
    </location>
</feature>
<evidence type="ECO:0000256" key="14">
    <source>
        <dbReference type="ARBA" id="ARBA00023134"/>
    </source>
</evidence>